<feature type="compositionally biased region" description="Low complexity" evidence="1">
    <location>
        <begin position="46"/>
        <end position="65"/>
    </location>
</feature>
<name>A0AAE0HTI3_9PEZI</name>
<accession>A0AAE0HTI3</accession>
<evidence type="ECO:0000313" key="3">
    <source>
        <dbReference type="EMBL" id="KAK3312594.1"/>
    </source>
</evidence>
<evidence type="ECO:0000313" key="4">
    <source>
        <dbReference type="Proteomes" id="UP001283341"/>
    </source>
</evidence>
<dbReference type="AlphaFoldDB" id="A0AAE0HTI3"/>
<dbReference type="InterPro" id="IPR046797">
    <property type="entry name" value="PDDEXK_12"/>
</dbReference>
<evidence type="ECO:0000259" key="2">
    <source>
        <dbReference type="Pfam" id="PF20516"/>
    </source>
</evidence>
<protein>
    <recommendedName>
        <fullName evidence="2">PD-(D/E)XK nuclease-like domain-containing protein</fullName>
    </recommendedName>
</protein>
<feature type="domain" description="PD-(D/E)XK nuclease-like" evidence="2">
    <location>
        <begin position="206"/>
        <end position="504"/>
    </location>
</feature>
<dbReference type="EMBL" id="JAUEDM010000008">
    <property type="protein sequence ID" value="KAK3312594.1"/>
    <property type="molecule type" value="Genomic_DNA"/>
</dbReference>
<sequence length="517" mass="56922">MKSEAIVSWLFGNHLSCTARSSRKRRYEEFAQESQDTESPNRLRMGPTTTETGPETGPDPTITTDAPDSGRVFQDWDATPKRPHHVAAMADRRILIPRSPSRRGAARSPSPEKIPKIATIEDLWRRLATPIHYTFPTDLDASFDGPYGVQQLYDRLFDIENGQSFLPPSLRDRLGQSHGSTRRLLPSMWMEENETGPIEGRDRPSRKTQLELEMELAQITDIVTRSAKGFRQRWQEPEWNTKVHCRVLDLAFGSAASSVQWANVTKSQTAEPFRPRLATQLGVVGVPASIASSSSAASLDSLQSDRASTAAGSGTGVSGGANKLVDFALYLDPSNDNGDDEDGRRKNNMVNLGEAVRSFLSSQPVVDQWINGLAVAEIRECPAPVYIETKTASGRYEDALVQLGICVSGWHNRMHRILDQRQQEPGRLGSVITGALAVPAIVVMQHQWEAFFAVDAKALPGQHQADELHMVGPALRLGDTASVLGMYRLLASLRAIGDWIEGGFANWMEDILAGISN</sequence>
<organism evidence="3 4">
    <name type="scientific">Apodospora peruviana</name>
    <dbReference type="NCBI Taxonomy" id="516989"/>
    <lineage>
        <taxon>Eukaryota</taxon>
        <taxon>Fungi</taxon>
        <taxon>Dikarya</taxon>
        <taxon>Ascomycota</taxon>
        <taxon>Pezizomycotina</taxon>
        <taxon>Sordariomycetes</taxon>
        <taxon>Sordariomycetidae</taxon>
        <taxon>Sordariales</taxon>
        <taxon>Lasiosphaeriaceae</taxon>
        <taxon>Apodospora</taxon>
    </lineage>
</organism>
<keyword evidence="4" id="KW-1185">Reference proteome</keyword>
<feature type="region of interest" description="Disordered" evidence="1">
    <location>
        <begin position="21"/>
        <end position="68"/>
    </location>
</feature>
<dbReference type="Proteomes" id="UP001283341">
    <property type="component" value="Unassembled WGS sequence"/>
</dbReference>
<reference evidence="3" key="1">
    <citation type="journal article" date="2023" name="Mol. Phylogenet. Evol.">
        <title>Genome-scale phylogeny and comparative genomics of the fungal order Sordariales.</title>
        <authorList>
            <person name="Hensen N."/>
            <person name="Bonometti L."/>
            <person name="Westerberg I."/>
            <person name="Brannstrom I.O."/>
            <person name="Guillou S."/>
            <person name="Cros-Aarteil S."/>
            <person name="Calhoun S."/>
            <person name="Haridas S."/>
            <person name="Kuo A."/>
            <person name="Mondo S."/>
            <person name="Pangilinan J."/>
            <person name="Riley R."/>
            <person name="LaButti K."/>
            <person name="Andreopoulos B."/>
            <person name="Lipzen A."/>
            <person name="Chen C."/>
            <person name="Yan M."/>
            <person name="Daum C."/>
            <person name="Ng V."/>
            <person name="Clum A."/>
            <person name="Steindorff A."/>
            <person name="Ohm R.A."/>
            <person name="Martin F."/>
            <person name="Silar P."/>
            <person name="Natvig D.O."/>
            <person name="Lalanne C."/>
            <person name="Gautier V."/>
            <person name="Ament-Velasquez S.L."/>
            <person name="Kruys A."/>
            <person name="Hutchinson M.I."/>
            <person name="Powell A.J."/>
            <person name="Barry K."/>
            <person name="Miller A.N."/>
            <person name="Grigoriev I.V."/>
            <person name="Debuchy R."/>
            <person name="Gladieux P."/>
            <person name="Hiltunen Thoren M."/>
            <person name="Johannesson H."/>
        </authorList>
    </citation>
    <scope>NUCLEOTIDE SEQUENCE</scope>
    <source>
        <strain evidence="3">CBS 118394</strain>
    </source>
</reference>
<dbReference type="Pfam" id="PF20516">
    <property type="entry name" value="PDDEXK_12"/>
    <property type="match status" value="1"/>
</dbReference>
<evidence type="ECO:0000256" key="1">
    <source>
        <dbReference type="SAM" id="MobiDB-lite"/>
    </source>
</evidence>
<gene>
    <name evidence="3" type="ORF">B0H66DRAFT_377531</name>
</gene>
<reference evidence="3" key="2">
    <citation type="submission" date="2023-06" db="EMBL/GenBank/DDBJ databases">
        <authorList>
            <consortium name="Lawrence Berkeley National Laboratory"/>
            <person name="Haridas S."/>
            <person name="Hensen N."/>
            <person name="Bonometti L."/>
            <person name="Westerberg I."/>
            <person name="Brannstrom I.O."/>
            <person name="Guillou S."/>
            <person name="Cros-Aarteil S."/>
            <person name="Calhoun S."/>
            <person name="Kuo A."/>
            <person name="Mondo S."/>
            <person name="Pangilinan J."/>
            <person name="Riley R."/>
            <person name="Labutti K."/>
            <person name="Andreopoulos B."/>
            <person name="Lipzen A."/>
            <person name="Chen C."/>
            <person name="Yanf M."/>
            <person name="Daum C."/>
            <person name="Ng V."/>
            <person name="Clum A."/>
            <person name="Steindorff A."/>
            <person name="Ohm R."/>
            <person name="Martin F."/>
            <person name="Silar P."/>
            <person name="Natvig D."/>
            <person name="Lalanne C."/>
            <person name="Gautier V."/>
            <person name="Ament-Velasquez S.L."/>
            <person name="Kruys A."/>
            <person name="Hutchinson M.I."/>
            <person name="Powell A.J."/>
            <person name="Barry K."/>
            <person name="Miller A.N."/>
            <person name="Grigoriev I.V."/>
            <person name="Debuchy R."/>
            <person name="Gladieux P."/>
            <person name="Thoren M.H."/>
            <person name="Johannesson H."/>
        </authorList>
    </citation>
    <scope>NUCLEOTIDE SEQUENCE</scope>
    <source>
        <strain evidence="3">CBS 118394</strain>
    </source>
</reference>
<comment type="caution">
    <text evidence="3">The sequence shown here is derived from an EMBL/GenBank/DDBJ whole genome shotgun (WGS) entry which is preliminary data.</text>
</comment>
<proteinExistence type="predicted"/>